<dbReference type="FunCoup" id="A0A1U7Z494">
    <property type="interactions" value="373"/>
</dbReference>
<organism evidence="1 2">
    <name type="scientific">Nelumbo nucifera</name>
    <name type="common">Sacred lotus</name>
    <dbReference type="NCBI Taxonomy" id="4432"/>
    <lineage>
        <taxon>Eukaryota</taxon>
        <taxon>Viridiplantae</taxon>
        <taxon>Streptophyta</taxon>
        <taxon>Embryophyta</taxon>
        <taxon>Tracheophyta</taxon>
        <taxon>Spermatophyta</taxon>
        <taxon>Magnoliopsida</taxon>
        <taxon>Proteales</taxon>
        <taxon>Nelumbonaceae</taxon>
        <taxon>Nelumbo</taxon>
    </lineage>
</organism>
<dbReference type="OMA" id="HGCEERE"/>
<sequence length="122" mass="13871">MPNGRCAEIAGRTAADCAVICCCCPCGLVNLLVLAVYKVPTGLCRRALRKHKKLKQRRRCSCGRDETEMQIHRVSFETLVADNSENSELIDDREVGQLEKEMLERFHNTGFWRSPSQTSQRE</sequence>
<dbReference type="KEGG" id="nnu:104590965"/>
<proteinExistence type="predicted"/>
<dbReference type="RefSeq" id="XP_010248041.1">
    <property type="nucleotide sequence ID" value="XM_010249739.2"/>
</dbReference>
<dbReference type="GeneID" id="104590965"/>
<reference evidence="2" key="1">
    <citation type="submission" date="2025-08" db="UniProtKB">
        <authorList>
            <consortium name="RefSeq"/>
        </authorList>
    </citation>
    <scope>IDENTIFICATION</scope>
</reference>
<dbReference type="PANTHER" id="PTHR33264">
    <property type="entry name" value="EXPRESSED PROTEIN"/>
    <property type="match status" value="1"/>
</dbReference>
<dbReference type="AlphaFoldDB" id="A0A1U7Z494"/>
<evidence type="ECO:0000313" key="2">
    <source>
        <dbReference type="RefSeq" id="XP_010248041.1"/>
    </source>
</evidence>
<evidence type="ECO:0000313" key="1">
    <source>
        <dbReference type="Proteomes" id="UP000189703"/>
    </source>
</evidence>
<name>A0A1U7Z494_NELNU</name>
<accession>A0A1U7Z494</accession>
<dbReference type="PANTHER" id="PTHR33264:SF8">
    <property type="entry name" value="EXPRESSED PROTEIN"/>
    <property type="match status" value="1"/>
</dbReference>
<dbReference type="Proteomes" id="UP000189703">
    <property type="component" value="Unplaced"/>
</dbReference>
<gene>
    <name evidence="2" type="primary">LOC104590965</name>
</gene>
<dbReference type="OrthoDB" id="695262at2759"/>
<dbReference type="eggNOG" id="ENOG502S1Z8">
    <property type="taxonomic scope" value="Eukaryota"/>
</dbReference>
<protein>
    <submittedName>
        <fullName evidence="2">Uncharacterized protein LOC104590965</fullName>
    </submittedName>
</protein>
<keyword evidence="1" id="KW-1185">Reference proteome</keyword>